<feature type="domain" description="VWFA" evidence="2">
    <location>
        <begin position="75"/>
        <end position="267"/>
    </location>
</feature>
<dbReference type="InterPro" id="IPR036465">
    <property type="entry name" value="vWFA_dom_sf"/>
</dbReference>
<dbReference type="InterPro" id="IPR002035">
    <property type="entry name" value="VWF_A"/>
</dbReference>
<dbReference type="Gene3D" id="3.40.50.410">
    <property type="entry name" value="von Willebrand factor, type A domain"/>
    <property type="match status" value="1"/>
</dbReference>
<feature type="transmembrane region" description="Helical" evidence="1">
    <location>
        <begin position="305"/>
        <end position="329"/>
    </location>
</feature>
<sequence>MRGLVWQPVVPVPLLVVIAVAASAFVLWRIVAERRSRSLLTAWIRRALVVALLLLMVARPGIPGGTAKASVAELNVFFVVDTTSSSAAEDWDGDQPRLVGMRSDIERITEDLAGARFSLISFDSTAIQRVPLTEDASAVVSAATVMRQEVTYYSHGSTISEASSLLESRLAAARKSDPQRADVVYYLGDGEQTADSAPGSFEASKNDTSGGGVLGYGTAAGGRMKEFDGYGDQYSKNRYIKDKTRAGSPDAVSRIDEKNLEAIASQLGVPYLHRDAGGALSSVVDDEKAGRITTESGSTASTRDLTWILAIPFFLLLLVDIALVVRALADVRPEGRLLVRRPSARAGGVRR</sequence>
<gene>
    <name evidence="3" type="ORF">GCM10022256_06410</name>
</gene>
<dbReference type="EMBL" id="BAABAU010000001">
    <property type="protein sequence ID" value="GAA4265029.1"/>
    <property type="molecule type" value="Genomic_DNA"/>
</dbReference>
<keyword evidence="1" id="KW-0812">Transmembrane</keyword>
<feature type="transmembrane region" description="Helical" evidence="1">
    <location>
        <begin position="12"/>
        <end position="31"/>
    </location>
</feature>
<feature type="transmembrane region" description="Helical" evidence="1">
    <location>
        <begin position="43"/>
        <end position="62"/>
    </location>
</feature>
<dbReference type="PROSITE" id="PS50234">
    <property type="entry name" value="VWFA"/>
    <property type="match status" value="1"/>
</dbReference>
<proteinExistence type="predicted"/>
<evidence type="ECO:0000313" key="4">
    <source>
        <dbReference type="Proteomes" id="UP001501594"/>
    </source>
</evidence>
<dbReference type="RefSeq" id="WP_344793588.1">
    <property type="nucleotide sequence ID" value="NZ_BAABAU010000001.1"/>
</dbReference>
<keyword evidence="1" id="KW-1133">Transmembrane helix</keyword>
<name>A0ABP8DZ83_9MICO</name>
<dbReference type="Pfam" id="PF13519">
    <property type="entry name" value="VWA_2"/>
    <property type="match status" value="1"/>
</dbReference>
<keyword evidence="4" id="KW-1185">Reference proteome</keyword>
<evidence type="ECO:0000259" key="2">
    <source>
        <dbReference type="PROSITE" id="PS50234"/>
    </source>
</evidence>
<accession>A0ABP8DZ83</accession>
<dbReference type="Proteomes" id="UP001501594">
    <property type="component" value="Unassembled WGS sequence"/>
</dbReference>
<keyword evidence="1" id="KW-0472">Membrane</keyword>
<organism evidence="3 4">
    <name type="scientific">Frondihabitans peucedani</name>
    <dbReference type="NCBI Taxonomy" id="598626"/>
    <lineage>
        <taxon>Bacteria</taxon>
        <taxon>Bacillati</taxon>
        <taxon>Actinomycetota</taxon>
        <taxon>Actinomycetes</taxon>
        <taxon>Micrococcales</taxon>
        <taxon>Microbacteriaceae</taxon>
        <taxon>Frondihabitans</taxon>
    </lineage>
</organism>
<protein>
    <submittedName>
        <fullName evidence="3">VWA domain-containing protein</fullName>
    </submittedName>
</protein>
<dbReference type="SUPFAM" id="SSF53300">
    <property type="entry name" value="vWA-like"/>
    <property type="match status" value="1"/>
</dbReference>
<reference evidence="4" key="1">
    <citation type="journal article" date="2019" name="Int. J. Syst. Evol. Microbiol.">
        <title>The Global Catalogue of Microorganisms (GCM) 10K type strain sequencing project: providing services to taxonomists for standard genome sequencing and annotation.</title>
        <authorList>
            <consortium name="The Broad Institute Genomics Platform"/>
            <consortium name="The Broad Institute Genome Sequencing Center for Infectious Disease"/>
            <person name="Wu L."/>
            <person name="Ma J."/>
        </authorList>
    </citation>
    <scope>NUCLEOTIDE SEQUENCE [LARGE SCALE GENOMIC DNA]</scope>
    <source>
        <strain evidence="4">JCM 17442</strain>
    </source>
</reference>
<comment type="caution">
    <text evidence="3">The sequence shown here is derived from an EMBL/GenBank/DDBJ whole genome shotgun (WGS) entry which is preliminary data.</text>
</comment>
<evidence type="ECO:0000256" key="1">
    <source>
        <dbReference type="SAM" id="Phobius"/>
    </source>
</evidence>
<evidence type="ECO:0000313" key="3">
    <source>
        <dbReference type="EMBL" id="GAA4265029.1"/>
    </source>
</evidence>